<dbReference type="EMBL" id="FN538970">
    <property type="protein sequence ID" value="CBA62423.1"/>
    <property type="molecule type" value="Genomic_DNA"/>
</dbReference>
<evidence type="ECO:0000256" key="1">
    <source>
        <dbReference type="SAM" id="MobiDB-lite"/>
    </source>
</evidence>
<dbReference type="InterPro" id="IPR039561">
    <property type="entry name" value="Peptidase_M15C"/>
</dbReference>
<sequence length="268" mass="30557">MNLILGDNMSKKSKRRKINKLKLTIVITVLFLALLSIYEILFSNPNKKGNIKSQETMQNKNNTTDDSKNNQSSTKKQEDNNIKPTFSYSSIPDNIKNKMIGKSMPTDEPISFDSLSYLKLTYYGFDEKTHQGEMIVNSELAPEVVDIFKELYEKKYPIEKIKLIDDYDAVDEKSMSDNNTSSFCYRTIAGTNVVSNHGKGRAIDINPLQNPQVSGNDVTPKISTVYADRSSTKFGMIKKGDDCYNAFVSRGWSWGGYWKNPDYQHFEK</sequence>
<evidence type="ECO:0000313" key="4">
    <source>
        <dbReference type="EMBL" id="CBA62423.1"/>
    </source>
</evidence>
<evidence type="ECO:0000313" key="5">
    <source>
        <dbReference type="Proteomes" id="UP000002068"/>
    </source>
</evidence>
<organism evidence="4 5">
    <name type="scientific">Clostridioides difficile (strain CD196)</name>
    <name type="common">Peptoclostridium difficile</name>
    <dbReference type="NCBI Taxonomy" id="645462"/>
    <lineage>
        <taxon>Bacteria</taxon>
        <taxon>Bacillati</taxon>
        <taxon>Bacillota</taxon>
        <taxon>Clostridia</taxon>
        <taxon>Peptostreptococcales</taxon>
        <taxon>Peptostreptococcaceae</taxon>
        <taxon>Clostridioides</taxon>
    </lineage>
</organism>
<evidence type="ECO:0000259" key="3">
    <source>
        <dbReference type="Pfam" id="PF13539"/>
    </source>
</evidence>
<evidence type="ECO:0000256" key="2">
    <source>
        <dbReference type="SAM" id="Phobius"/>
    </source>
</evidence>
<proteinExistence type="predicted"/>
<protein>
    <submittedName>
        <fullName evidence="4">Exported protein</fullName>
    </submittedName>
</protein>
<feature type="transmembrane region" description="Helical" evidence="2">
    <location>
        <begin position="21"/>
        <end position="41"/>
    </location>
</feature>
<reference evidence="4 5" key="1">
    <citation type="journal article" date="2009" name="Genome Biol.">
        <title>Comparative genome and phenotypic analysis of Clostridium difficile 027 strains provides insight into the evolution of a hypervirulent bacterium.</title>
        <authorList>
            <person name="Stabler R.A."/>
            <person name="He M."/>
            <person name="Dawson L."/>
            <person name="Martin M."/>
            <person name="Valiente E."/>
            <person name="Corton C."/>
            <person name="Lawley T.D."/>
            <person name="Sebaihia M."/>
            <person name="Quail M.A."/>
            <person name="Rose G."/>
            <person name="Gerding D.N."/>
            <person name="Gibert M."/>
            <person name="Popoff M.R."/>
            <person name="Parkhill J."/>
            <person name="Dougan G."/>
            <person name="Wren B.W."/>
        </authorList>
    </citation>
    <scope>NUCLEOTIDE SEQUENCE [LARGE SCALE GENOMIC DNA]</scope>
    <source>
        <strain evidence="4 5">CD196</strain>
    </source>
</reference>
<name>A0A0H3N673_CLODC</name>
<keyword evidence="2" id="KW-0472">Membrane</keyword>
<feature type="region of interest" description="Disordered" evidence="1">
    <location>
        <begin position="49"/>
        <end position="89"/>
    </location>
</feature>
<dbReference type="KEGG" id="cdc:CD196_1276"/>
<gene>
    <name evidence="4" type="ordered locus">CD196_1276</name>
</gene>
<dbReference type="InterPro" id="IPR009045">
    <property type="entry name" value="Zn_M74/Hedgehog-like"/>
</dbReference>
<feature type="domain" description="Peptidase M15C" evidence="3">
    <location>
        <begin position="190"/>
        <end position="268"/>
    </location>
</feature>
<dbReference type="HOGENOM" id="CLU_066235_1_1_9"/>
<accession>A0A0H3N673</accession>
<keyword evidence="2" id="KW-1133">Transmembrane helix</keyword>
<dbReference type="AlphaFoldDB" id="A0A0H3N673"/>
<dbReference type="GO" id="GO:0008233">
    <property type="term" value="F:peptidase activity"/>
    <property type="evidence" value="ECO:0007669"/>
    <property type="project" value="InterPro"/>
</dbReference>
<keyword evidence="2" id="KW-0812">Transmembrane</keyword>
<dbReference type="Pfam" id="PF13539">
    <property type="entry name" value="Peptidase_M15_4"/>
    <property type="match status" value="1"/>
</dbReference>
<dbReference type="Proteomes" id="UP000002068">
    <property type="component" value="Chromosome"/>
</dbReference>
<dbReference type="SUPFAM" id="SSF55166">
    <property type="entry name" value="Hedgehog/DD-peptidase"/>
    <property type="match status" value="1"/>
</dbReference>
<dbReference type="Gene3D" id="3.30.1380.10">
    <property type="match status" value="1"/>
</dbReference>